<sequence>MLNALKTIGKKELTQQLCTKMSEPSLPTSVVTNYPRPLVLCGPSGSGKSTLLKRLFGEYPQTFGFSVSHTTRQPRQFEVDGEHYHFIEKQAMEEKIANGEFIETAIFCGNLYGTSKAAVRDVQKENKVCVLDIEPQGVEQIKKTDLNPLLVFNNPPSIEELERRLRKRQSETEESLKKRLTAAEGEIAYGLKEGNFQKIIHNIDIDVAYAEFKEFVLNELKLQEAAGVKIRWE</sequence>
<proteinExistence type="evidence at transcript level"/>
<dbReference type="GO" id="GO:0005524">
    <property type="term" value="F:ATP binding"/>
    <property type="evidence" value="ECO:0007669"/>
    <property type="project" value="UniProtKB-KW"/>
</dbReference>
<dbReference type="NCBIfam" id="TIGR03263">
    <property type="entry name" value="guanyl_kin"/>
    <property type="match status" value="1"/>
</dbReference>
<reference evidence="9" key="1">
    <citation type="submission" date="2013-07" db="EMBL/GenBank/DDBJ databases">
        <authorList>
            <person name="Geib S."/>
        </authorList>
    </citation>
    <scope>NUCLEOTIDE SEQUENCE</scope>
</reference>
<dbReference type="PROSITE" id="PS50052">
    <property type="entry name" value="GUANYLATE_KINASE_2"/>
    <property type="match status" value="1"/>
</dbReference>
<dbReference type="GO" id="GO:0004385">
    <property type="term" value="F:GMP kinase activity"/>
    <property type="evidence" value="ECO:0007669"/>
    <property type="project" value="UniProtKB-EC"/>
</dbReference>
<evidence type="ECO:0000256" key="6">
    <source>
        <dbReference type="ARBA" id="ARBA00022840"/>
    </source>
</evidence>
<dbReference type="Gene3D" id="3.40.50.300">
    <property type="entry name" value="P-loop containing nucleotide triphosphate hydrolases"/>
    <property type="match status" value="1"/>
</dbReference>
<organism evidence="9">
    <name type="scientific">Ceratitis capitata</name>
    <name type="common">Mediterranean fruit fly</name>
    <name type="synonym">Tephritis capitata</name>
    <dbReference type="NCBI Taxonomy" id="7213"/>
    <lineage>
        <taxon>Eukaryota</taxon>
        <taxon>Metazoa</taxon>
        <taxon>Ecdysozoa</taxon>
        <taxon>Arthropoda</taxon>
        <taxon>Hexapoda</taxon>
        <taxon>Insecta</taxon>
        <taxon>Pterygota</taxon>
        <taxon>Neoptera</taxon>
        <taxon>Endopterygota</taxon>
        <taxon>Diptera</taxon>
        <taxon>Brachycera</taxon>
        <taxon>Muscomorpha</taxon>
        <taxon>Tephritoidea</taxon>
        <taxon>Tephritidae</taxon>
        <taxon>Ceratitis</taxon>
        <taxon>Ceratitis</taxon>
    </lineage>
</organism>
<keyword evidence="3" id="KW-0808">Transferase</keyword>
<evidence type="ECO:0000256" key="5">
    <source>
        <dbReference type="ARBA" id="ARBA00022777"/>
    </source>
</evidence>
<evidence type="ECO:0000256" key="3">
    <source>
        <dbReference type="ARBA" id="ARBA00022679"/>
    </source>
</evidence>
<dbReference type="Pfam" id="PF00625">
    <property type="entry name" value="Guanylate_kin"/>
    <property type="match status" value="1"/>
</dbReference>
<evidence type="ECO:0000256" key="7">
    <source>
        <dbReference type="SAM" id="Coils"/>
    </source>
</evidence>
<dbReference type="SMART" id="SM00072">
    <property type="entry name" value="GuKc"/>
    <property type="match status" value="1"/>
</dbReference>
<feature type="domain" description="Guanylate kinase-like" evidence="8">
    <location>
        <begin position="35"/>
        <end position="217"/>
    </location>
</feature>
<dbReference type="SUPFAM" id="SSF52540">
    <property type="entry name" value="P-loop containing nucleoside triphosphate hydrolases"/>
    <property type="match status" value="1"/>
</dbReference>
<dbReference type="PROSITE" id="PS00856">
    <property type="entry name" value="GUANYLATE_KINASE_1"/>
    <property type="match status" value="1"/>
</dbReference>
<dbReference type="AlphaFoldDB" id="W8BQP3"/>
<dbReference type="OrthoDB" id="6334211at2759"/>
<evidence type="ECO:0000256" key="1">
    <source>
        <dbReference type="ARBA" id="ARBA00005790"/>
    </source>
</evidence>
<evidence type="ECO:0000256" key="4">
    <source>
        <dbReference type="ARBA" id="ARBA00022741"/>
    </source>
</evidence>
<keyword evidence="7" id="KW-0175">Coiled coil</keyword>
<evidence type="ECO:0000259" key="8">
    <source>
        <dbReference type="PROSITE" id="PS50052"/>
    </source>
</evidence>
<accession>W8BQP3</accession>
<dbReference type="InterPro" id="IPR020590">
    <property type="entry name" value="Guanylate_kinase_CS"/>
</dbReference>
<dbReference type="EMBL" id="GAMC01007422">
    <property type="protein sequence ID" value="JAB99133.1"/>
    <property type="molecule type" value="mRNA"/>
</dbReference>
<dbReference type="PANTHER" id="PTHR23117:SF13">
    <property type="entry name" value="GUANYLATE KINASE"/>
    <property type="match status" value="1"/>
</dbReference>
<keyword evidence="4" id="KW-0547">Nucleotide-binding</keyword>
<gene>
    <name evidence="9" type="primary">KGUA</name>
</gene>
<protein>
    <recommendedName>
        <fullName evidence="2">guanylate kinase</fullName>
        <ecNumber evidence="2">2.7.4.8</ecNumber>
    </recommendedName>
</protein>
<name>W8BQP3_CERCA</name>
<reference evidence="9" key="2">
    <citation type="journal article" date="2014" name="BMC Genomics">
        <title>A genomic perspective to assessing quality of mass-reared SIT flies used in Mediterranean fruit fly (Ceratitis capitata) eradication in California.</title>
        <authorList>
            <person name="Calla B."/>
            <person name="Hall B."/>
            <person name="Hou S."/>
            <person name="Geib S.M."/>
        </authorList>
    </citation>
    <scope>NUCLEOTIDE SEQUENCE</scope>
</reference>
<evidence type="ECO:0000313" key="9">
    <source>
        <dbReference type="EMBL" id="JAB99133.1"/>
    </source>
</evidence>
<dbReference type="PANTHER" id="PTHR23117">
    <property type="entry name" value="GUANYLATE KINASE-RELATED"/>
    <property type="match status" value="1"/>
</dbReference>
<dbReference type="GO" id="GO:0005829">
    <property type="term" value="C:cytosol"/>
    <property type="evidence" value="ECO:0007669"/>
    <property type="project" value="TreeGrafter"/>
</dbReference>
<dbReference type="InterPro" id="IPR008145">
    <property type="entry name" value="GK/Ca_channel_bsu"/>
</dbReference>
<dbReference type="InterPro" id="IPR008144">
    <property type="entry name" value="Guanylate_kin-like_dom"/>
</dbReference>
<comment type="similarity">
    <text evidence="1">Belongs to the guanylate kinase family.</text>
</comment>
<dbReference type="InterPro" id="IPR027417">
    <property type="entry name" value="P-loop_NTPase"/>
</dbReference>
<dbReference type="FunFam" id="3.40.50.300:FF:000776">
    <property type="entry name" value="Guanylate kinase 2"/>
    <property type="match status" value="1"/>
</dbReference>
<evidence type="ECO:0000256" key="2">
    <source>
        <dbReference type="ARBA" id="ARBA00012961"/>
    </source>
</evidence>
<dbReference type="InterPro" id="IPR017665">
    <property type="entry name" value="Guanylate_kinase"/>
</dbReference>
<keyword evidence="6" id="KW-0067">ATP-binding</keyword>
<dbReference type="EC" id="2.7.4.8" evidence="2"/>
<dbReference type="CDD" id="cd00071">
    <property type="entry name" value="GMPK"/>
    <property type="match status" value="1"/>
</dbReference>
<feature type="coiled-coil region" evidence="7">
    <location>
        <begin position="158"/>
        <end position="186"/>
    </location>
</feature>
<keyword evidence="5 9" id="KW-0418">Kinase</keyword>